<evidence type="ECO:0000313" key="3">
    <source>
        <dbReference type="EMBL" id="CAE7655712.1"/>
    </source>
</evidence>
<dbReference type="SUPFAM" id="SSF57850">
    <property type="entry name" value="RING/U-box"/>
    <property type="match status" value="1"/>
</dbReference>
<dbReference type="Pfam" id="PF00078">
    <property type="entry name" value="RVT_1"/>
    <property type="match status" value="1"/>
</dbReference>
<dbReference type="OrthoDB" id="432156at2759"/>
<feature type="domain" description="Reverse transcriptase" evidence="2">
    <location>
        <begin position="235"/>
        <end position="535"/>
    </location>
</feature>
<dbReference type="SMART" id="SM00504">
    <property type="entry name" value="Ubox"/>
    <property type="match status" value="1"/>
</dbReference>
<dbReference type="InterPro" id="IPR000477">
    <property type="entry name" value="RT_dom"/>
</dbReference>
<feature type="region of interest" description="Disordered" evidence="1">
    <location>
        <begin position="656"/>
        <end position="704"/>
    </location>
</feature>
<reference evidence="3" key="1">
    <citation type="submission" date="2021-02" db="EMBL/GenBank/DDBJ databases">
        <authorList>
            <person name="Dougan E. K."/>
            <person name="Rhodes N."/>
            <person name="Thang M."/>
            <person name="Chan C."/>
        </authorList>
    </citation>
    <scope>NUCLEOTIDE SEQUENCE</scope>
</reference>
<dbReference type="InterPro" id="IPR003613">
    <property type="entry name" value="Ubox_domain"/>
</dbReference>
<feature type="compositionally biased region" description="Acidic residues" evidence="1">
    <location>
        <begin position="1259"/>
        <end position="1268"/>
    </location>
</feature>
<feature type="region of interest" description="Disordered" evidence="1">
    <location>
        <begin position="1239"/>
        <end position="1304"/>
    </location>
</feature>
<evidence type="ECO:0000313" key="4">
    <source>
        <dbReference type="Proteomes" id="UP000601435"/>
    </source>
</evidence>
<organism evidence="3 4">
    <name type="scientific">Symbiodinium necroappetens</name>
    <dbReference type="NCBI Taxonomy" id="1628268"/>
    <lineage>
        <taxon>Eukaryota</taxon>
        <taxon>Sar</taxon>
        <taxon>Alveolata</taxon>
        <taxon>Dinophyceae</taxon>
        <taxon>Suessiales</taxon>
        <taxon>Symbiodiniaceae</taxon>
        <taxon>Symbiodinium</taxon>
    </lineage>
</organism>
<protein>
    <recommendedName>
        <fullName evidence="2">Reverse transcriptase domain-containing protein</fullName>
    </recommendedName>
</protein>
<dbReference type="PROSITE" id="PS50878">
    <property type="entry name" value="RT_POL"/>
    <property type="match status" value="1"/>
</dbReference>
<proteinExistence type="predicted"/>
<sequence length="1981" mass="218663">MADFSALLVTYDLFALNTWSRPADKKLPSTFKFQDAESQIDFILTRRADATAQARRARAWRNFHVGASRHSGAIHFPLQALLALRCPHWVRQPTQARPCIDRETLLAALDQPTDPQHLTQIASVRQAMAHHMATTPGIQGVSTLHHALFRVCADNFPAQKQHRALNPWQTPEVQQGIKTMWEQWRAFKKIRKNGLRGWFAAWKAWKSFDRHYRAHQLRCRQARRAKLLHAMDDAQDCARRHDSRGLYQIVKRIAPKQPFKRLQLRDSKGLMLTSSAEVDMLQTHFQERFQAAPQDPAFAINLAGKQYRLNTLLVPPGSKPGDYRNLHHQHAGSKSTPLFGSLMITVDLSQAFDKMPRELLHQGMVDLQLPADLIAIIMAWHAHIHYTIHHSGESRSFAATQGIRQGCSASPLLWLIFSHAISSRLEGYLNYERLCAMLTIFADDYHMAGTLTTLYEFEQLLSCITALFKVLKAFGMAVSDAKSQAILALRGTQSSTIRRKYVCKGADGPILRIPLLSGSLKIPMVQQFKYLGTQVNYNAFENATLEFRLQKGDAVYRRLSTVLRGKHYLSSVQRLHLWRACIWTTISYGLVTCGITPAGHKLLETKIVRQIRAILRLPAHLTFTTNADVMQQVFGNLAQNSLHSFGEALFGAENPVPGAELPPKAPKLELTSGKRQRPSDSAGSHGSQGQGSQKGRGKGNKQQPQLQALVHAMGRLIIRQETQLQILKQNSAWTLYLKPGPSGPVSLLHQTAEKYREEAKTKFMEVPVRAILLHTLFQALMGSLQGISSSSEKQQILKDKGWLNSEGNWNYQKWDGEQQVLVIDEARTPVGHQELIGKVGQLSEIVLSKDVIHRFNATHSLSPAKTGTSTFLLEVGLRAAGVETAWATLEMISGLSALQVIGLQVRREGLRRGGLANEVQRLMTAPEYQLFGTKIQATWEARWETEQGIVCQDCINDWSLQARYRCRGTLTFKDRQALAIPTEVTIPIFGKDLRRRLQQALRVDYLIVFPTSLGLEAAIVLAETSQKGLETVSVEATSTWLKEEVAQVEALQSLEVAVATKSVALSLSSEAQQLMPESTADGMAIRVVVGSVAILFPACLLVLSWRCGKRLVRSAAISQSADFKLAVEVYPEVDIQDIRRSSLMDDEDFRLSGGVEETPNQDLECPALAIKPKRLVPKGRVAKKALAVAVLAETANEKTKGQKAKRLVPKQRKAKKQPEAIADATEPSEIQISFEPASQSEISRFDDDNLLEPPSSWLTDEEEEETEEMAISGALDLQPSPLESEREVSTRVNAESAPPKPKKVRKRAVARKAKKAAAAEEALFEGSEDEVVSAPSLPWEEFKDSSVNARAQVVANKDDPHETWEMQSDLRRNFEIRAARLLDGELDMVGSTTLRAVAFILGEDPAGSEPEGLTLRESAAQVRAAAAAGREADVAAAVFRLAQQSLVPPFSADSAEFAAAACAAVAGLSEPDLLGKEIGRSHILRVLEELARHVETYQPFVFSFLSRTGYGRIAGLDEVARRMQAALSSSSVWLLAAFCRAVGFRCFSSEILWEWANGDPLFIGLLVRNTLTLEALSLPETPLQSLLIPKDLKALQTAVLQAFLGLTRPDIAFAEVIPRRVEPHGTLEVPAPALQFARHWSRLAVATTETGLVPLLLTATEGAVYETKLLLSAFLGRLLNAALQDPGVHEGGEELLQACHVAAAHLRDVLNHVCHADRLWKILCDTLLETGLVRSFLRDCSELALATPGQNVAAFLRTAALQEDIDLAAMPVLCCIAANAHLVPLQVAEFTTRLLELDDKEQCIVARELEGWRGPVVSDTKAAWLALLRAVPAPPVDAPPAPPPTPLPPQTPQRRALAMGGLEELFVEAPANMSCALDGLLLTDPVISPHGHVFDHASLAAALAQNGGLCPFTGNPLRVDMCIPDADLRSSCSRRIKSWARAMLQGTASECLDQKASQSGKAYAFQSERECERELWRRNLG</sequence>
<name>A0A812VT67_9DINO</name>
<dbReference type="GO" id="GO:0016567">
    <property type="term" value="P:protein ubiquitination"/>
    <property type="evidence" value="ECO:0007669"/>
    <property type="project" value="InterPro"/>
</dbReference>
<comment type="caution">
    <text evidence="3">The sequence shown here is derived from an EMBL/GenBank/DDBJ whole genome shotgun (WGS) entry which is preliminary data.</text>
</comment>
<evidence type="ECO:0000259" key="2">
    <source>
        <dbReference type="PROSITE" id="PS50878"/>
    </source>
</evidence>
<dbReference type="Gene3D" id="3.30.40.10">
    <property type="entry name" value="Zinc/RING finger domain, C3HC4 (zinc finger)"/>
    <property type="match status" value="1"/>
</dbReference>
<accession>A0A812VT67</accession>
<dbReference type="EMBL" id="CAJNJA010031309">
    <property type="protein sequence ID" value="CAE7655712.1"/>
    <property type="molecule type" value="Genomic_DNA"/>
</dbReference>
<dbReference type="Proteomes" id="UP000601435">
    <property type="component" value="Unassembled WGS sequence"/>
</dbReference>
<evidence type="ECO:0000256" key="1">
    <source>
        <dbReference type="SAM" id="MobiDB-lite"/>
    </source>
</evidence>
<feature type="compositionally biased region" description="Basic residues" evidence="1">
    <location>
        <begin position="1201"/>
        <end position="1215"/>
    </location>
</feature>
<dbReference type="PANTHER" id="PTHR47027:SF20">
    <property type="entry name" value="REVERSE TRANSCRIPTASE-LIKE PROTEIN WITH RNA-DIRECTED DNA POLYMERASE DOMAIN"/>
    <property type="match status" value="1"/>
</dbReference>
<dbReference type="Pfam" id="PF04564">
    <property type="entry name" value="U-box"/>
    <property type="match status" value="1"/>
</dbReference>
<dbReference type="PANTHER" id="PTHR47027">
    <property type="entry name" value="REVERSE TRANSCRIPTASE DOMAIN-CONTAINING PROTEIN"/>
    <property type="match status" value="1"/>
</dbReference>
<feature type="region of interest" description="Disordered" evidence="1">
    <location>
        <begin position="1199"/>
        <end position="1222"/>
    </location>
</feature>
<gene>
    <name evidence="3" type="ORF">SNEC2469_LOCUS18558</name>
</gene>
<dbReference type="InterPro" id="IPR013083">
    <property type="entry name" value="Znf_RING/FYVE/PHD"/>
</dbReference>
<keyword evidence="4" id="KW-1185">Reference proteome</keyword>
<dbReference type="GO" id="GO:0004842">
    <property type="term" value="F:ubiquitin-protein transferase activity"/>
    <property type="evidence" value="ECO:0007669"/>
    <property type="project" value="InterPro"/>
</dbReference>